<reference evidence="2 4" key="11">
    <citation type="journal article" date="2015" name="Genome Res.">
        <title>The Release 6 reference sequence of the Drosophila melanogaster genome.</title>
        <authorList>
            <person name="Hoskins R.A."/>
            <person name="Carlson J.W."/>
            <person name="Wan K.H."/>
            <person name="Park S."/>
            <person name="Mendez I."/>
            <person name="Galle S.E."/>
            <person name="Booth B.W."/>
            <person name="Pfeiffer B.D."/>
            <person name="George R.A."/>
            <person name="Svirskas R."/>
            <person name="Krzywinski M."/>
            <person name="Schein J."/>
            <person name="Accardo M.C."/>
            <person name="Damia E."/>
            <person name="Messina G."/>
            <person name="Mendez-Lago M."/>
            <person name="de Pablos B."/>
            <person name="Demakova O.V."/>
            <person name="Andreyeva E.N."/>
            <person name="Boldyreva L.V."/>
            <person name="Marra M."/>
            <person name="Carvalho A.B."/>
            <person name="Dimitri P."/>
            <person name="Villasante A."/>
            <person name="Zhimulev I.F."/>
            <person name="Rubin G.M."/>
            <person name="Karpen G.H."/>
            <person name="Celniker S.E."/>
        </authorList>
    </citation>
    <scope>NUCLEOTIDE SEQUENCE [LARGE SCALE GENOMIC DNA]</scope>
    <source>
        <strain evidence="4">Berkeley</strain>
    </source>
</reference>
<keyword evidence="4" id="KW-1185">Reference proteome</keyword>
<reference evidence="2 4" key="3">
    <citation type="journal article" date="2002" name="Genome Biol.">
        <title>Annotation of the Drosophila melanogaster euchromatic genome: a systematic review.</title>
        <authorList>
            <person name="Misra S."/>
            <person name="Crosby M.A."/>
            <person name="Mungall C.J."/>
            <person name="Matthews B.B."/>
            <person name="Campbell K.S."/>
            <person name="Hradecky P."/>
            <person name="Huang Y."/>
            <person name="Kaminker J.S."/>
            <person name="Millburn G.H."/>
            <person name="Prochnik S.E."/>
            <person name="Smith C.D."/>
            <person name="Tupy J.L."/>
            <person name="Whitfied E.J."/>
            <person name="Bayraktaroglu L."/>
            <person name="Berman B.P."/>
            <person name="Bettencourt B.R."/>
            <person name="Celniker S.E."/>
            <person name="de Grey A.D."/>
            <person name="Drysdale R.A."/>
            <person name="Harris N.L."/>
            <person name="Richter J."/>
            <person name="Russo S."/>
            <person name="Schroeder A.J."/>
            <person name="Shu S.Q."/>
            <person name="Stapleton M."/>
            <person name="Yamada C."/>
            <person name="Ashburner M."/>
            <person name="Gelbart W.M."/>
            <person name="Rubin G.M."/>
            <person name="Lewis S.E."/>
        </authorList>
    </citation>
    <scope>GENOME REANNOTATION</scope>
    <source>
        <strain evidence="4">Berkeley</strain>
    </source>
</reference>
<sequence>MRRLFNVFIIMGSLMAIHTHMTFTNIKCGSKDPTFAIFKKCFIKAVNRTHKYVDVYVNLYKLPIDNITISFRLMRHDHGYKPFFIDYTFDGCKFLRNQKHPIIKLFYKIYQGSSNINHTCPYDHDIIVDHLWTGNIESDFLKYIPMINGDYAVYSNWSTDNIMRAYLNLYFRVTERHS</sequence>
<reference evidence="2 4" key="10">
    <citation type="journal article" date="2015" name="G3 (Bethesda)">
        <title>Gene Model Annotations for Drosophila melanogaster: The Rule-Benders.</title>
        <authorList>
            <consortium name="FlyBase Consortium"/>
            <person name="Crosby M.A."/>
            <person name="Gramates L.S."/>
            <person name="Dos Santos G."/>
            <person name="Matthews B.B."/>
            <person name="St Pierre S.E."/>
            <person name="Zhou P."/>
            <person name="Schroeder A.J."/>
            <person name="Falls K."/>
            <person name="Emmert D.B."/>
            <person name="Russo S.M."/>
            <person name="Gelbart W.M."/>
            <person name="null"/>
        </authorList>
    </citation>
    <scope>NUCLEOTIDE SEQUENCE [LARGE SCALE GENOMIC DNA]</scope>
    <source>
        <strain evidence="4">Berkeley</strain>
    </source>
</reference>
<dbReference type="InterPro" id="IPR010512">
    <property type="entry name" value="DUF1091"/>
</dbReference>
<dbReference type="SMART" id="SM00697">
    <property type="entry name" value="DM8"/>
    <property type="match status" value="1"/>
</dbReference>
<dbReference type="AlphaFoldDB" id="Q4ABJ1"/>
<proteinExistence type="predicted"/>
<dbReference type="VEuPathDB" id="VectorBase:FBgn0053689"/>
<reference evidence="2 4" key="6">
    <citation type="journal article" date="2005" name="PLoS Comput. Biol.">
        <title>Combined evidence annotation of transposable elements in genome sequences.</title>
        <authorList>
            <person name="Quesneville H."/>
            <person name="Bergman C.M."/>
            <person name="Andrieu O."/>
            <person name="Autard D."/>
            <person name="Nouaud D."/>
            <person name="Ashburner M."/>
            <person name="Anxolabehere D."/>
        </authorList>
    </citation>
    <scope>NUCLEOTIDE SEQUENCE [LARGE SCALE GENOMIC DNA]</scope>
    <source>
        <strain evidence="4">Berkeley</strain>
    </source>
</reference>
<feature type="signal peptide" evidence="1">
    <location>
        <begin position="1"/>
        <end position="16"/>
    </location>
</feature>
<reference evidence="2 4" key="2">
    <citation type="journal article" date="2002" name="Genome Biol.">
        <title>Finishing a whole-genome shotgun: release 3 of the Drosophila melanogaster euchromatic genome sequence.</title>
        <authorList>
            <person name="Celniker S.E."/>
            <person name="Wheeler D.A."/>
            <person name="Kronmiller B."/>
            <person name="Carlson J.W."/>
            <person name="Halpern A."/>
            <person name="Patel S."/>
            <person name="Adams M."/>
            <person name="Champe M."/>
            <person name="Dugan S.P."/>
            <person name="Frise E."/>
            <person name="Hodgson A."/>
            <person name="George R.A."/>
            <person name="Hoskins R.A."/>
            <person name="Laverty T."/>
            <person name="Muzny D.M."/>
            <person name="Nelson C.R."/>
            <person name="Pacleb J.M."/>
            <person name="Park S."/>
            <person name="Pfeiffer B.D."/>
            <person name="Richards S."/>
            <person name="Sodergren E.J."/>
            <person name="Svirskas R."/>
            <person name="Tabor P.E."/>
            <person name="Wan K."/>
            <person name="Stapleton M."/>
            <person name="Sutton G.G."/>
            <person name="Venter C."/>
            <person name="Weinstock G."/>
            <person name="Scherer S.E."/>
            <person name="Myers E.W."/>
            <person name="Gibbs R.A."/>
            <person name="Rubin G.M."/>
        </authorList>
    </citation>
    <scope>NUCLEOTIDE SEQUENCE [LARGE SCALE GENOMIC DNA]</scope>
    <source>
        <strain evidence="4">Berkeley</strain>
    </source>
</reference>
<gene>
    <name evidence="2" type="primary">Dmel\CG33689</name>
    <name evidence="2 3" type="ORF">CG33689</name>
    <name evidence="2" type="ORF">Dmel_CG33689</name>
</gene>
<organism evidence="2 4">
    <name type="scientific">Drosophila melanogaster</name>
    <name type="common">Fruit fly</name>
    <dbReference type="NCBI Taxonomy" id="7227"/>
    <lineage>
        <taxon>Eukaryota</taxon>
        <taxon>Metazoa</taxon>
        <taxon>Ecdysozoa</taxon>
        <taxon>Arthropoda</taxon>
        <taxon>Hexapoda</taxon>
        <taxon>Insecta</taxon>
        <taxon>Pterygota</taxon>
        <taxon>Neoptera</taxon>
        <taxon>Endopterygota</taxon>
        <taxon>Diptera</taxon>
        <taxon>Brachycera</taxon>
        <taxon>Muscomorpha</taxon>
        <taxon>Ephydroidea</taxon>
        <taxon>Drosophilidae</taxon>
        <taxon>Drosophila</taxon>
        <taxon>Sophophora</taxon>
    </lineage>
</organism>
<dbReference type="RefSeq" id="NP_001027132.2">
    <property type="nucleotide sequence ID" value="NM_001031961.2"/>
</dbReference>
<dbReference type="BioGRID-ORCS" id="3771798">
    <property type="hits" value="0 hits in 1 CRISPR screen"/>
</dbReference>
<reference evidence="2 4" key="1">
    <citation type="journal article" date="2000" name="Science">
        <title>The genome sequence of Drosophila melanogaster.</title>
        <authorList>
            <person name="Adams M.D."/>
            <person name="Celniker S.E."/>
            <person name="Holt R.A."/>
            <person name="Evans C.A."/>
            <person name="Gocayne J.D."/>
            <person name="Amanatides P.G."/>
            <person name="Scherer S.E."/>
            <person name="Li P.W."/>
            <person name="Hoskins R.A."/>
            <person name="Galle R.F."/>
            <person name="George R.A."/>
            <person name="Lewis S.E."/>
            <person name="Richards S."/>
            <person name="Ashburner M."/>
            <person name="Henderson S.N."/>
            <person name="Sutton G.G."/>
            <person name="Wortman J.R."/>
            <person name="Yandell M.D."/>
            <person name="Zhang Q."/>
            <person name="Chen L.X."/>
            <person name="Brandon R.C."/>
            <person name="Rogers Y.H."/>
            <person name="Blazej R.G."/>
            <person name="Champe M."/>
            <person name="Pfeiffer B.D."/>
            <person name="Wan K.H."/>
            <person name="Doyle C."/>
            <person name="Baxter E.G."/>
            <person name="Helt G."/>
            <person name="Nelson C.R."/>
            <person name="Gabor G.L."/>
            <person name="Abril J.F."/>
            <person name="Agbayani A."/>
            <person name="An H.J."/>
            <person name="Andrews-Pfannkoch C."/>
            <person name="Baldwin D."/>
            <person name="Ballew R.M."/>
            <person name="Basu A."/>
            <person name="Baxendale J."/>
            <person name="Bayraktaroglu L."/>
            <person name="Beasley E.M."/>
            <person name="Beeson K.Y."/>
            <person name="Benos P.V."/>
            <person name="Berman B.P."/>
            <person name="Bhandari D."/>
            <person name="Bolshakov S."/>
            <person name="Borkova D."/>
            <person name="Botchan M.R."/>
            <person name="Bouck J."/>
            <person name="Brokstein P."/>
            <person name="Brottier P."/>
            <person name="Burtis K.C."/>
            <person name="Busam D.A."/>
            <person name="Butler H."/>
            <person name="Cadieu E."/>
            <person name="Center A."/>
            <person name="Chandra I."/>
            <person name="Cherry J.M."/>
            <person name="Cawley S."/>
            <person name="Dahlke C."/>
            <person name="Davenport L.B."/>
            <person name="Davies P."/>
            <person name="de Pablos B."/>
            <person name="Delcher A."/>
            <person name="Deng Z."/>
            <person name="Mays A.D."/>
            <person name="Dew I."/>
            <person name="Dietz S.M."/>
            <person name="Dodson K."/>
            <person name="Doup L.E."/>
            <person name="Downes M."/>
            <person name="Dugan-Rocha S."/>
            <person name="Dunkov B.C."/>
            <person name="Dunn P."/>
            <person name="Durbin K.J."/>
            <person name="Evangelista C.C."/>
            <person name="Ferraz C."/>
            <person name="Ferriera S."/>
            <person name="Fleischmann W."/>
            <person name="Fosler C."/>
            <person name="Gabrielian A.E."/>
            <person name="Garg N.S."/>
            <person name="Gelbart W.M."/>
            <person name="Glasser K."/>
            <person name="Glodek A."/>
            <person name="Gong F."/>
            <person name="Gorrell J.H."/>
            <person name="Gu Z."/>
            <person name="Guan P."/>
            <person name="Harris M."/>
            <person name="Harris N.L."/>
            <person name="Harvey D."/>
            <person name="Heiman T.J."/>
            <person name="Hernandez J.R."/>
            <person name="Houck J."/>
            <person name="Hostin D."/>
            <person name="Houston K.A."/>
            <person name="Howland T.J."/>
            <person name="Wei M.H."/>
            <person name="Ibegwam C."/>
            <person name="Jalali M."/>
            <person name="Kalush F."/>
            <person name="Karpen G.H."/>
            <person name="Ke Z."/>
            <person name="Kennison J.A."/>
            <person name="Ketchum K.A."/>
            <person name="Kimmel B.E."/>
            <person name="Kodira C.D."/>
            <person name="Kraft C."/>
            <person name="Kravitz S."/>
            <person name="Kulp D."/>
            <person name="Lai Z."/>
            <person name="Lasko P."/>
            <person name="Lei Y."/>
            <person name="Levitsky A.A."/>
            <person name="Li J."/>
            <person name="Li Z."/>
            <person name="Liang Y."/>
            <person name="Lin X."/>
            <person name="Liu X."/>
            <person name="Mattei B."/>
            <person name="McIntosh T.C."/>
            <person name="McLeod M.P."/>
            <person name="McPherson D."/>
            <person name="Merkulov G."/>
            <person name="Milshina N.V."/>
            <person name="Mobarry C."/>
            <person name="Morris J."/>
            <person name="Moshrefi A."/>
            <person name="Mount S.M."/>
            <person name="Moy M."/>
            <person name="Murphy B."/>
            <person name="Murphy L."/>
            <person name="Muzny D.M."/>
            <person name="Nelson D.L."/>
            <person name="Nelson D.R."/>
            <person name="Nelson K.A."/>
            <person name="Nixon K."/>
            <person name="Nusskern D.R."/>
            <person name="Pacleb J.M."/>
            <person name="Palazzolo M."/>
            <person name="Pittman G.S."/>
            <person name="Pan S."/>
            <person name="Pollard J."/>
            <person name="Puri V."/>
            <person name="Reese M.G."/>
            <person name="Reinert K."/>
            <person name="Remington K."/>
            <person name="Saunders R.D."/>
            <person name="Scheeler F."/>
            <person name="Shen H."/>
            <person name="Shue B.C."/>
            <person name="Siden-Kiamos I."/>
            <person name="Simpson M."/>
            <person name="Skupski M.P."/>
            <person name="Smith T."/>
            <person name="Spier E."/>
            <person name="Spradling A.C."/>
            <person name="Stapleton M."/>
            <person name="Strong R."/>
            <person name="Sun E."/>
            <person name="Svirskas R."/>
            <person name="Tector C."/>
            <person name="Turner R."/>
            <person name="Venter E."/>
            <person name="Wang A.H."/>
            <person name="Wang X."/>
            <person name="Wang Z.Y."/>
            <person name="Wassarman D.A."/>
            <person name="Weinstock G.M."/>
            <person name="Weissenbach J."/>
            <person name="Williams S.M."/>
            <person name="WoodageT"/>
            <person name="Worley K.C."/>
            <person name="Wu D."/>
            <person name="Yang S."/>
            <person name="Yao Q.A."/>
            <person name="Ye J."/>
            <person name="Yeh R.F."/>
            <person name="Zaveri J.S."/>
            <person name="Zhan M."/>
            <person name="Zhang G."/>
            <person name="Zhao Q."/>
            <person name="Zheng L."/>
            <person name="Zheng X.H."/>
            <person name="Zhong F.N."/>
            <person name="Zhong W."/>
            <person name="Zhou X."/>
            <person name="Zhu S."/>
            <person name="Zhu X."/>
            <person name="Smith H.O."/>
            <person name="Gibbs R.A."/>
            <person name="Myers E.W."/>
            <person name="Rubin G.M."/>
            <person name="Venter J.C."/>
        </authorList>
    </citation>
    <scope>NUCLEOTIDE SEQUENCE [LARGE SCALE GENOMIC DNA]</scope>
    <source>
        <strain evidence="4">Berkeley</strain>
    </source>
</reference>
<dbReference type="EMBL" id="AE014296">
    <property type="protein sequence ID" value="AAZ66064.2"/>
    <property type="molecule type" value="Genomic_DNA"/>
</dbReference>
<evidence type="ECO:0000313" key="2">
    <source>
        <dbReference type="EMBL" id="AAZ66064.2"/>
    </source>
</evidence>
<dbReference type="OMA" id="HKYVDVY"/>
<dbReference type="InParanoid" id="Q4ABJ1"/>
<dbReference type="PANTHER" id="PTHR20898:SF0">
    <property type="entry name" value="DAEDALUS ON 3-RELATED"/>
    <property type="match status" value="1"/>
</dbReference>
<dbReference type="AGR" id="FB:FBgn0053689"/>
<dbReference type="Pfam" id="PF06477">
    <property type="entry name" value="DUF1091"/>
    <property type="match status" value="1"/>
</dbReference>
<evidence type="ECO:0000313" key="3">
    <source>
        <dbReference type="FlyBase" id="FBgn0053689"/>
    </source>
</evidence>
<reference evidence="2 4" key="8">
    <citation type="journal article" date="2007" name="Science">
        <title>Sequence finishing and mapping of Drosophila melanogaster heterochromatin.</title>
        <authorList>
            <person name="Hoskins R.A."/>
            <person name="Carlson J.W."/>
            <person name="Kennedy C."/>
            <person name="Acevedo D."/>
            <person name="Evans-Holm M."/>
            <person name="Frise E."/>
            <person name="Wan K.H."/>
            <person name="Park S."/>
            <person name="Mendez-Lago M."/>
            <person name="Rossi F."/>
            <person name="Villasante A."/>
            <person name="Dimitri P."/>
            <person name="Karpen G.H."/>
            <person name="Celniker S.E."/>
        </authorList>
    </citation>
    <scope>NUCLEOTIDE SEQUENCE [LARGE SCALE GENOMIC DNA]</scope>
    <source>
        <strain evidence="4">Berkeley</strain>
    </source>
</reference>
<dbReference type="OrthoDB" id="7941213at2759"/>
<name>Q4ABJ1_DROME</name>
<reference evidence="2 4" key="5">
    <citation type="journal article" date="2002" name="Genome Biol.">
        <title>Heterochromatic sequences in a Drosophila whole-genome shotgun assembly.</title>
        <authorList>
            <person name="Hoskins R.A."/>
            <person name="Smith C.D."/>
            <person name="Carlson J.W."/>
            <person name="Carvalho A.B."/>
            <person name="Halpern A."/>
            <person name="Kaminker J.S."/>
            <person name="Kennedy C."/>
            <person name="Mungall C.J."/>
            <person name="Sullivan B.A."/>
            <person name="Sutton G.G."/>
            <person name="Yasuhara J.C."/>
            <person name="Wakimoto B.T."/>
            <person name="Myers E.W."/>
            <person name="Celniker S.E."/>
            <person name="Rubin G.M."/>
            <person name="Karpen G.H."/>
        </authorList>
    </citation>
    <scope>NUCLEOTIDE SEQUENCE [LARGE SCALE GENOMIC DNA]</scope>
    <source>
        <strain evidence="4">Berkeley</strain>
    </source>
</reference>
<reference evidence="2 4" key="4">
    <citation type="journal article" date="2002" name="Genome Biol.">
        <title>The transposable elements of the Drosophila melanogaster euchromatin: a genomics perspective.</title>
        <authorList>
            <person name="Kaminker J.S."/>
            <person name="Bergman C.M."/>
            <person name="Kronmiller B."/>
            <person name="Carlson J."/>
            <person name="Svirskas R."/>
            <person name="Patel S."/>
            <person name="Frise E."/>
            <person name="Wheeler D.A."/>
            <person name="Lewis S.E."/>
            <person name="Rubin G.M."/>
            <person name="Ashburner M."/>
            <person name="Celniker S.E."/>
        </authorList>
    </citation>
    <scope>NUCLEOTIDE SEQUENCE [LARGE SCALE GENOMIC DNA]</scope>
    <source>
        <strain evidence="4">Berkeley</strain>
    </source>
</reference>
<dbReference type="eggNOG" id="ENOG502TCAJ">
    <property type="taxonomic scope" value="Eukaryota"/>
</dbReference>
<reference evidence="2 4" key="7">
    <citation type="journal article" date="2007" name="Science">
        <title>The Release 5.1 annotation of Drosophila melanogaster heterochromatin.</title>
        <authorList>
            <person name="Smith C.D."/>
            <person name="Shu S."/>
            <person name="Mungall C.J."/>
            <person name="Karpen G.H."/>
        </authorList>
    </citation>
    <scope>NUCLEOTIDE SEQUENCE [LARGE SCALE GENOMIC DNA]</scope>
    <source>
        <strain evidence="4">Berkeley</strain>
    </source>
</reference>
<dbReference type="GeneID" id="3771798"/>
<evidence type="ECO:0000256" key="1">
    <source>
        <dbReference type="SAM" id="SignalP"/>
    </source>
</evidence>
<reference evidence="2 4" key="9">
    <citation type="journal article" date="2015" name="G3 (Bethesda)">
        <title>Gene Model Annotations for Drosophila melanogaster: Impact of High-Throughput Data.</title>
        <authorList>
            <consortium name="FlyBase Consortium"/>
            <person name="Matthews B.B."/>
            <person name="Dos Santos G."/>
            <person name="Crosby M.A."/>
            <person name="Emmert D.B."/>
            <person name="St Pierre S.E."/>
            <person name="Gramates L.S."/>
            <person name="Zhou P."/>
            <person name="Schroeder A.J."/>
            <person name="Falls K."/>
            <person name="Strelets V."/>
            <person name="Russo S.M."/>
            <person name="Gelbart W.M."/>
            <person name="null"/>
        </authorList>
    </citation>
    <scope>NUCLEOTIDE SEQUENCE [LARGE SCALE GENOMIC DNA]</scope>
    <source>
        <strain evidence="4">Berkeley</strain>
    </source>
</reference>
<evidence type="ECO:0000313" key="4">
    <source>
        <dbReference type="Proteomes" id="UP000000803"/>
    </source>
</evidence>
<dbReference type="Proteomes" id="UP000000803">
    <property type="component" value="Chromosome 3L"/>
</dbReference>
<dbReference type="HOGENOM" id="CLU_116900_0_0_1"/>
<dbReference type="PANTHER" id="PTHR20898">
    <property type="entry name" value="DAEDALUS ON 3-RELATED-RELATED"/>
    <property type="match status" value="1"/>
</dbReference>
<dbReference type="PaxDb" id="7227-FBpp0091006"/>
<protein>
    <submittedName>
        <fullName evidence="2">Uncharacterized protein</fullName>
    </submittedName>
</protein>
<dbReference type="FlyBase" id="FBgn0053689">
    <property type="gene designation" value="CG33689"/>
</dbReference>
<accession>Q4ABJ1</accession>
<dbReference type="STRING" id="7227.FBpp0312384"/>
<feature type="chain" id="PRO_5006742586" evidence="1">
    <location>
        <begin position="17"/>
        <end position="178"/>
    </location>
</feature>
<dbReference type="Bgee" id="FBgn0053689">
    <property type="expression patterns" value="Expressed in arthropod fat body and 3 other cell types or tissues"/>
</dbReference>
<dbReference type="KEGG" id="dme:Dmel_CG33689"/>
<keyword evidence="1" id="KW-0732">Signal</keyword>
<dbReference type="UCSC" id="CG33689-RA">
    <property type="organism name" value="d. melanogaster"/>
</dbReference>